<reference evidence="1 2" key="1">
    <citation type="submission" date="2022-11" db="EMBL/GenBank/DDBJ databases">
        <title>Minimal conservation of predation-associated metabolite biosynthetic gene clusters underscores biosynthetic potential of Myxococcota including descriptions for ten novel species: Archangium lansinium sp. nov., Myxococcus landrumus sp. nov., Nannocystis bai.</title>
        <authorList>
            <person name="Ahearne A."/>
            <person name="Stevens C."/>
            <person name="Dowd S."/>
        </authorList>
    </citation>
    <scope>NUCLEOTIDE SEQUENCE [LARGE SCALE GENOMIC DNA]</scope>
    <source>
        <strain evidence="1 2">RJM3</strain>
    </source>
</reference>
<evidence type="ECO:0000313" key="2">
    <source>
        <dbReference type="Proteomes" id="UP001221411"/>
    </source>
</evidence>
<name>A0ABT5F3E6_9BACT</name>
<proteinExistence type="predicted"/>
<evidence type="ECO:0000313" key="1">
    <source>
        <dbReference type="EMBL" id="MDC0748624.1"/>
    </source>
</evidence>
<evidence type="ECO:0008006" key="3">
    <source>
        <dbReference type="Google" id="ProtNLM"/>
    </source>
</evidence>
<protein>
    <recommendedName>
        <fullName evidence="3">Tetratricopeptide repeat protein</fullName>
    </recommendedName>
</protein>
<gene>
    <name evidence="1" type="ORF">POL67_45270</name>
</gene>
<accession>A0ABT5F3E6</accession>
<keyword evidence="2" id="KW-1185">Reference proteome</keyword>
<dbReference type="RefSeq" id="WP_271927629.1">
    <property type="nucleotide sequence ID" value="NZ_JAQNDO010000001.1"/>
</dbReference>
<organism evidence="1 2">
    <name type="scientific">Polyangium mundeleinium</name>
    <dbReference type="NCBI Taxonomy" id="2995306"/>
    <lineage>
        <taxon>Bacteria</taxon>
        <taxon>Pseudomonadati</taxon>
        <taxon>Myxococcota</taxon>
        <taxon>Polyangia</taxon>
        <taxon>Polyangiales</taxon>
        <taxon>Polyangiaceae</taxon>
        <taxon>Polyangium</taxon>
    </lineage>
</organism>
<comment type="caution">
    <text evidence="1">The sequence shown here is derived from an EMBL/GenBank/DDBJ whole genome shotgun (WGS) entry which is preliminary data.</text>
</comment>
<dbReference type="EMBL" id="JAQNDO010000001">
    <property type="protein sequence ID" value="MDC0748624.1"/>
    <property type="molecule type" value="Genomic_DNA"/>
</dbReference>
<sequence length="126" mass="12979">MFAGATAALAIEKEPELAPLPAAGAKALNPATAALYGYVRVAAGWPMEALPFLERGASRCIGLDGALGHQQVVAALGAAREASGDRSGACEAYRRVLSRWGKAKPSVTVKEVAKRAKALSCDARGM</sequence>
<dbReference type="Proteomes" id="UP001221411">
    <property type="component" value="Unassembled WGS sequence"/>
</dbReference>